<keyword evidence="1" id="KW-0732">Signal</keyword>
<reference evidence="2 3" key="1">
    <citation type="submission" date="2019-02" db="EMBL/GenBank/DDBJ databases">
        <title>Halieaceae_genomes.</title>
        <authorList>
            <person name="Li S.-H."/>
        </authorList>
    </citation>
    <scope>NUCLEOTIDE SEQUENCE [LARGE SCALE GENOMIC DNA]</scope>
    <source>
        <strain evidence="2 3">JH123</strain>
    </source>
</reference>
<dbReference type="SUPFAM" id="SSF50969">
    <property type="entry name" value="YVTN repeat-like/Quinoprotein amine dehydrogenase"/>
    <property type="match status" value="1"/>
</dbReference>
<evidence type="ECO:0000256" key="1">
    <source>
        <dbReference type="SAM" id="SignalP"/>
    </source>
</evidence>
<feature type="signal peptide" evidence="1">
    <location>
        <begin position="1"/>
        <end position="22"/>
    </location>
</feature>
<dbReference type="Proteomes" id="UP001317963">
    <property type="component" value="Chromosome"/>
</dbReference>
<dbReference type="InterPro" id="IPR011044">
    <property type="entry name" value="Quino_amine_DH_bsu"/>
</dbReference>
<accession>A0ABY6Q9B3</accession>
<dbReference type="PANTHER" id="PTHR31270">
    <property type="entry name" value="GLUTAMINYL-PEPTIDE CYCLOTRANSFERASE"/>
    <property type="match status" value="1"/>
</dbReference>
<gene>
    <name evidence="2" type="ORF">E0F26_10890</name>
</gene>
<dbReference type="PANTHER" id="PTHR31270:SF1">
    <property type="entry name" value="GLUTAMINYL-PEPTIDE CYCLOTRANSFERASE"/>
    <property type="match status" value="1"/>
</dbReference>
<organism evidence="2 3">
    <name type="scientific">Candidatus Paraluminiphilus aquimaris</name>
    <dbReference type="NCBI Taxonomy" id="2518994"/>
    <lineage>
        <taxon>Bacteria</taxon>
        <taxon>Pseudomonadati</taxon>
        <taxon>Pseudomonadota</taxon>
        <taxon>Gammaproteobacteria</taxon>
        <taxon>Cellvibrionales</taxon>
        <taxon>Halieaceae</taxon>
        <taxon>Candidatus Paraluminiphilus</taxon>
    </lineage>
</organism>
<evidence type="ECO:0000313" key="2">
    <source>
        <dbReference type="EMBL" id="UZP75209.1"/>
    </source>
</evidence>
<protein>
    <submittedName>
        <fullName evidence="2">Glutaminyl-peptide cyclotransferase</fullName>
    </submittedName>
</protein>
<evidence type="ECO:0000313" key="3">
    <source>
        <dbReference type="Proteomes" id="UP001317963"/>
    </source>
</evidence>
<feature type="chain" id="PRO_5046211430" evidence="1">
    <location>
        <begin position="23"/>
        <end position="258"/>
    </location>
</feature>
<proteinExistence type="predicted"/>
<sequence>MKLKILSLLLTLLTLSTQGVQGTPASEAITVFDISVVERRPYDRGTFTQGLLITPKNLWVSSGLYGQSFVQRADWPSGENKRRLDLPDNLFAEGIAHHEGELYVLTWRSRQMLVLDPETLSVTATHRLPGEGWGLTSDGTSLWMSDGTSRIREWRDGKFQRTLAVTLRGKPLSRLNELEWIDGEIWANVWMTDQIVTIAPTSGKITRIIDLTNLLPKSERARNTDVLNGIAHDPKANATWVTGKRWPYMYRIELLERK</sequence>
<dbReference type="Pfam" id="PF05096">
    <property type="entry name" value="Glu_cyclase_2"/>
    <property type="match status" value="1"/>
</dbReference>
<dbReference type="InterPro" id="IPR007788">
    <property type="entry name" value="QCT"/>
</dbReference>
<keyword evidence="3" id="KW-1185">Reference proteome</keyword>
<name>A0ABY6Q9B3_9GAMM</name>
<dbReference type="RefSeq" id="WP_279241688.1">
    <property type="nucleotide sequence ID" value="NZ_CP036501.1"/>
</dbReference>
<dbReference type="EMBL" id="CP036501">
    <property type="protein sequence ID" value="UZP75209.1"/>
    <property type="molecule type" value="Genomic_DNA"/>
</dbReference>